<dbReference type="InterPro" id="IPR019734">
    <property type="entry name" value="TPR_rpt"/>
</dbReference>
<reference evidence="3 4" key="1">
    <citation type="submission" date="2019-09" db="EMBL/GenBank/DDBJ databases">
        <title>Phylogeny of genus Pseudoclavibacter and closely related genus.</title>
        <authorList>
            <person name="Li Y."/>
        </authorList>
    </citation>
    <scope>NUCLEOTIDE SEQUENCE [LARGE SCALE GENOMIC DNA]</scope>
    <source>
        <strain evidence="3 4">EGI 60007</strain>
    </source>
</reference>
<keyword evidence="2" id="KW-0472">Membrane</keyword>
<name>A0A6H9WG89_9MICO</name>
<organism evidence="3 4">
    <name type="scientific">Pseudoclavibacter endophyticus</name>
    <dbReference type="NCBI Taxonomy" id="1778590"/>
    <lineage>
        <taxon>Bacteria</taxon>
        <taxon>Bacillati</taxon>
        <taxon>Actinomycetota</taxon>
        <taxon>Actinomycetes</taxon>
        <taxon>Micrococcales</taxon>
        <taxon>Microbacteriaceae</taxon>
        <taxon>Pseudoclavibacter</taxon>
    </lineage>
</organism>
<dbReference type="InterPro" id="IPR011990">
    <property type="entry name" value="TPR-like_helical_dom_sf"/>
</dbReference>
<evidence type="ECO:0000256" key="1">
    <source>
        <dbReference type="PROSITE-ProRule" id="PRU00339"/>
    </source>
</evidence>
<dbReference type="RefSeq" id="WP_158028516.1">
    <property type="nucleotide sequence ID" value="NZ_BMHG01000001.1"/>
</dbReference>
<keyword evidence="4" id="KW-1185">Reference proteome</keyword>
<gene>
    <name evidence="3" type="ORF">F8O04_06825</name>
</gene>
<dbReference type="SUPFAM" id="SSF48452">
    <property type="entry name" value="TPR-like"/>
    <property type="match status" value="1"/>
</dbReference>
<keyword evidence="2" id="KW-1133">Transmembrane helix</keyword>
<dbReference type="Gene3D" id="1.25.40.10">
    <property type="entry name" value="Tetratricopeptide repeat domain"/>
    <property type="match status" value="1"/>
</dbReference>
<dbReference type="OrthoDB" id="4485518at2"/>
<dbReference type="AlphaFoldDB" id="A0A6H9WG89"/>
<feature type="transmembrane region" description="Helical" evidence="2">
    <location>
        <begin position="40"/>
        <end position="58"/>
    </location>
</feature>
<dbReference type="EMBL" id="WBJY01000001">
    <property type="protein sequence ID" value="KAB1649932.1"/>
    <property type="molecule type" value="Genomic_DNA"/>
</dbReference>
<accession>A0A6H9WG89</accession>
<evidence type="ECO:0000313" key="3">
    <source>
        <dbReference type="EMBL" id="KAB1649932.1"/>
    </source>
</evidence>
<protein>
    <submittedName>
        <fullName evidence="3">Uncharacterized protein</fullName>
    </submittedName>
</protein>
<evidence type="ECO:0000256" key="2">
    <source>
        <dbReference type="SAM" id="Phobius"/>
    </source>
</evidence>
<evidence type="ECO:0000313" key="4">
    <source>
        <dbReference type="Proteomes" id="UP000431744"/>
    </source>
</evidence>
<keyword evidence="1" id="KW-0802">TPR repeat</keyword>
<dbReference type="PROSITE" id="PS50005">
    <property type="entry name" value="TPR"/>
    <property type="match status" value="1"/>
</dbReference>
<proteinExistence type="predicted"/>
<sequence>MRGLLTKVGVLVITALLALYLTLTVRQSWLLITGADAVGVGIGLALIVLPALAAAFIARELVFGMQAQRLTDRMIDDDALPVDDLPRSPSGRVERAAADEDFPRWKAAVEAAPDDWRAWYRLGIAYRASSDTRRARAAVRTAIKLERDDRRAPADA</sequence>
<comment type="caution">
    <text evidence="3">The sequence shown here is derived from an EMBL/GenBank/DDBJ whole genome shotgun (WGS) entry which is preliminary data.</text>
</comment>
<keyword evidence="2" id="KW-0812">Transmembrane</keyword>
<feature type="repeat" description="TPR" evidence="1">
    <location>
        <begin position="116"/>
        <end position="149"/>
    </location>
</feature>
<dbReference type="Proteomes" id="UP000431744">
    <property type="component" value="Unassembled WGS sequence"/>
</dbReference>